<evidence type="ECO:0000313" key="8">
    <source>
        <dbReference type="Proteomes" id="UP000241769"/>
    </source>
</evidence>
<dbReference type="OrthoDB" id="184109at2759"/>
<keyword evidence="5" id="KW-0966">Cell projection</keyword>
<dbReference type="InterPro" id="IPR010796">
    <property type="entry name" value="C2_B9-type_dom"/>
</dbReference>
<dbReference type="EMBL" id="MDYQ01000055">
    <property type="protein sequence ID" value="PRP84857.1"/>
    <property type="molecule type" value="Genomic_DNA"/>
</dbReference>
<reference evidence="7 8" key="1">
    <citation type="journal article" date="2018" name="Genome Biol. Evol.">
        <title>Multiple Roots of Fruiting Body Formation in Amoebozoa.</title>
        <authorList>
            <person name="Hillmann F."/>
            <person name="Forbes G."/>
            <person name="Novohradska S."/>
            <person name="Ferling I."/>
            <person name="Riege K."/>
            <person name="Groth M."/>
            <person name="Westermann M."/>
            <person name="Marz M."/>
            <person name="Spaller T."/>
            <person name="Winckler T."/>
            <person name="Schaap P."/>
            <person name="Glockner G."/>
        </authorList>
    </citation>
    <scope>NUCLEOTIDE SEQUENCE [LARGE SCALE GENOMIC DNA]</scope>
    <source>
        <strain evidence="7 8">Jena</strain>
    </source>
</reference>
<comment type="caution">
    <text evidence="7">The sequence shown here is derived from an EMBL/GenBank/DDBJ whole genome shotgun (WGS) entry which is preliminary data.</text>
</comment>
<dbReference type="InParanoid" id="A0A2P6NLM0"/>
<evidence type="ECO:0000256" key="3">
    <source>
        <dbReference type="ARBA" id="ARBA00022794"/>
    </source>
</evidence>
<dbReference type="PROSITE" id="PS51381">
    <property type="entry name" value="C2_B9"/>
    <property type="match status" value="1"/>
</dbReference>
<proteinExistence type="predicted"/>
<keyword evidence="8" id="KW-1185">Reference proteome</keyword>
<gene>
    <name evidence="7" type="ORF">PROFUN_07511</name>
</gene>
<evidence type="ECO:0000256" key="1">
    <source>
        <dbReference type="ARBA" id="ARBA00004120"/>
    </source>
</evidence>
<evidence type="ECO:0000256" key="5">
    <source>
        <dbReference type="ARBA" id="ARBA00023273"/>
    </source>
</evidence>
<dbReference type="GO" id="GO:0036038">
    <property type="term" value="C:MKS complex"/>
    <property type="evidence" value="ECO:0007669"/>
    <property type="project" value="TreeGrafter"/>
</dbReference>
<sequence length="176" mass="20258">MPYVHIIGDIVGASGFPSQSLFCKWDVVADKRFWEKLEGEIEGQTQTDCPADGEFAVFAHPIDIHYQTSSISGWPKFSFQIWHSDFFGRSEFYGYGFCHLPTKPGDFTLEVACWRPQGTFYEELRHHFLGGAPQLRNPELVYSGEDRYRLKTVTMGTVHLQLSVVFKDFARHGIQW</sequence>
<evidence type="ECO:0000256" key="4">
    <source>
        <dbReference type="ARBA" id="ARBA00023212"/>
    </source>
</evidence>
<accession>A0A2P6NLM0</accession>
<dbReference type="STRING" id="1890364.A0A2P6NLM0"/>
<comment type="subcellular location">
    <subcellularLocation>
        <location evidence="1">Cytoplasm</location>
        <location evidence="1">Cytoskeleton</location>
        <location evidence="1">Cilium basal body</location>
    </subcellularLocation>
</comment>
<evidence type="ECO:0000256" key="6">
    <source>
        <dbReference type="ARBA" id="ARBA00039272"/>
    </source>
</evidence>
<protein>
    <recommendedName>
        <fullName evidence="6">B9 domain-containing protein 2</fullName>
    </recommendedName>
</protein>
<dbReference type="AlphaFoldDB" id="A0A2P6NLM0"/>
<dbReference type="PANTHER" id="PTHR12968:SF2">
    <property type="entry name" value="B9 DOMAIN-CONTAINING PROTEIN 2"/>
    <property type="match status" value="1"/>
</dbReference>
<dbReference type="Proteomes" id="UP000241769">
    <property type="component" value="Unassembled WGS sequence"/>
</dbReference>
<keyword evidence="3" id="KW-0970">Cilium biogenesis/degradation</keyword>
<evidence type="ECO:0000313" key="7">
    <source>
        <dbReference type="EMBL" id="PRP84857.1"/>
    </source>
</evidence>
<name>A0A2P6NLM0_9EUKA</name>
<dbReference type="PANTHER" id="PTHR12968">
    <property type="entry name" value="B9 DOMAIN-CONTAINING"/>
    <property type="match status" value="1"/>
</dbReference>
<keyword evidence="2" id="KW-0963">Cytoplasm</keyword>
<dbReference type="Pfam" id="PF07162">
    <property type="entry name" value="B9-C2"/>
    <property type="match status" value="1"/>
</dbReference>
<organism evidence="7 8">
    <name type="scientific">Planoprotostelium fungivorum</name>
    <dbReference type="NCBI Taxonomy" id="1890364"/>
    <lineage>
        <taxon>Eukaryota</taxon>
        <taxon>Amoebozoa</taxon>
        <taxon>Evosea</taxon>
        <taxon>Variosea</taxon>
        <taxon>Cavosteliida</taxon>
        <taxon>Cavosteliaceae</taxon>
        <taxon>Planoprotostelium</taxon>
    </lineage>
</organism>
<dbReference type="GO" id="GO:0060271">
    <property type="term" value="P:cilium assembly"/>
    <property type="evidence" value="ECO:0007669"/>
    <property type="project" value="TreeGrafter"/>
</dbReference>
<keyword evidence="4" id="KW-0206">Cytoskeleton</keyword>
<evidence type="ECO:0000256" key="2">
    <source>
        <dbReference type="ARBA" id="ARBA00022490"/>
    </source>
</evidence>